<dbReference type="PANTHER" id="PTHR43133:SF63">
    <property type="entry name" value="RNA POLYMERASE SIGMA FACTOR FECI-RELATED"/>
    <property type="match status" value="1"/>
</dbReference>
<dbReference type="Gene3D" id="1.10.10.10">
    <property type="entry name" value="Winged helix-like DNA-binding domain superfamily/Winged helix DNA-binding domain"/>
    <property type="match status" value="1"/>
</dbReference>
<evidence type="ECO:0000256" key="2">
    <source>
        <dbReference type="ARBA" id="ARBA00023015"/>
    </source>
</evidence>
<comment type="similarity">
    <text evidence="1">Belongs to the sigma-70 factor family. ECF subfamily.</text>
</comment>
<dbReference type="InterPro" id="IPR036388">
    <property type="entry name" value="WH-like_DNA-bd_sf"/>
</dbReference>
<dbReference type="InterPro" id="IPR013325">
    <property type="entry name" value="RNA_pol_sigma_r2"/>
</dbReference>
<proteinExistence type="inferred from homology"/>
<dbReference type="InterPro" id="IPR013249">
    <property type="entry name" value="RNA_pol_sigma70_r4_t2"/>
</dbReference>
<keyword evidence="2" id="KW-0805">Transcription regulation</keyword>
<evidence type="ECO:0000313" key="8">
    <source>
        <dbReference type="EMBL" id="EQB01950.1"/>
    </source>
</evidence>
<name>T0HRL0_9SPHN</name>
<accession>T0HRL0</accession>
<dbReference type="InterPro" id="IPR014284">
    <property type="entry name" value="RNA_pol_sigma-70_dom"/>
</dbReference>
<keyword evidence="9" id="KW-1185">Reference proteome</keyword>
<dbReference type="PATRIC" id="fig|1329909.3.peg.3310"/>
<dbReference type="Proteomes" id="UP000015525">
    <property type="component" value="Unassembled WGS sequence"/>
</dbReference>
<dbReference type="InterPro" id="IPR013324">
    <property type="entry name" value="RNA_pol_sigma_r3/r4-like"/>
</dbReference>
<evidence type="ECO:0000256" key="4">
    <source>
        <dbReference type="ARBA" id="ARBA00023163"/>
    </source>
</evidence>
<dbReference type="GO" id="GO:0006352">
    <property type="term" value="P:DNA-templated transcription initiation"/>
    <property type="evidence" value="ECO:0007669"/>
    <property type="project" value="InterPro"/>
</dbReference>
<protein>
    <recommendedName>
        <fullName evidence="10">RNA polymerase subunit sigma-24</fullName>
    </recommendedName>
</protein>
<reference evidence="8 9" key="1">
    <citation type="journal article" date="2013" name="Genome Announc.">
        <title>Draft Genome Sequence of Sphingobium quisquiliarum Strain P25T, a Novel Hexachlorocyclohexane (HCH)-Degrading Bacterium Isolated from an HCH Dumpsite.</title>
        <authorList>
            <person name="Kumar Singh A."/>
            <person name="Sangwan N."/>
            <person name="Sharma A."/>
            <person name="Gupta V."/>
            <person name="Khurana J.P."/>
            <person name="Lal R."/>
        </authorList>
    </citation>
    <scope>NUCLEOTIDE SEQUENCE [LARGE SCALE GENOMIC DNA]</scope>
    <source>
        <strain evidence="8 9">P25</strain>
    </source>
</reference>
<dbReference type="Pfam" id="PF04542">
    <property type="entry name" value="Sigma70_r2"/>
    <property type="match status" value="1"/>
</dbReference>
<evidence type="ECO:0000256" key="1">
    <source>
        <dbReference type="ARBA" id="ARBA00010641"/>
    </source>
</evidence>
<dbReference type="Pfam" id="PF08281">
    <property type="entry name" value="Sigma70_r4_2"/>
    <property type="match status" value="1"/>
</dbReference>
<dbReference type="NCBIfam" id="TIGR02937">
    <property type="entry name" value="sigma70-ECF"/>
    <property type="match status" value="1"/>
</dbReference>
<comment type="caution">
    <text evidence="8">The sequence shown here is derived from an EMBL/GenBank/DDBJ whole genome shotgun (WGS) entry which is preliminary data.</text>
</comment>
<keyword evidence="3" id="KW-0731">Sigma factor</keyword>
<dbReference type="InterPro" id="IPR007627">
    <property type="entry name" value="RNA_pol_sigma70_r2"/>
</dbReference>
<dbReference type="EMBL" id="ATHO01000149">
    <property type="protein sequence ID" value="EQB01950.1"/>
    <property type="molecule type" value="Genomic_DNA"/>
</dbReference>
<feature type="domain" description="RNA polymerase sigma factor 70 region 4 type 2" evidence="7">
    <location>
        <begin position="113"/>
        <end position="165"/>
    </location>
</feature>
<keyword evidence="4" id="KW-0804">Transcription</keyword>
<feature type="domain" description="RNA polymerase sigma-70 region 2" evidence="6">
    <location>
        <begin position="17"/>
        <end position="80"/>
    </location>
</feature>
<evidence type="ECO:0008006" key="10">
    <source>
        <dbReference type="Google" id="ProtNLM"/>
    </source>
</evidence>
<dbReference type="PANTHER" id="PTHR43133">
    <property type="entry name" value="RNA POLYMERASE ECF-TYPE SIGMA FACTO"/>
    <property type="match status" value="1"/>
</dbReference>
<dbReference type="SUPFAM" id="SSF88946">
    <property type="entry name" value="Sigma2 domain of RNA polymerase sigma factors"/>
    <property type="match status" value="1"/>
</dbReference>
<evidence type="ECO:0000259" key="7">
    <source>
        <dbReference type="Pfam" id="PF08281"/>
    </source>
</evidence>
<dbReference type="Gene3D" id="1.10.1740.10">
    <property type="match status" value="1"/>
</dbReference>
<feature type="region of interest" description="Disordered" evidence="5">
    <location>
        <begin position="174"/>
        <end position="200"/>
    </location>
</feature>
<evidence type="ECO:0000313" key="9">
    <source>
        <dbReference type="Proteomes" id="UP000015525"/>
    </source>
</evidence>
<evidence type="ECO:0000256" key="5">
    <source>
        <dbReference type="SAM" id="MobiDB-lite"/>
    </source>
</evidence>
<evidence type="ECO:0000259" key="6">
    <source>
        <dbReference type="Pfam" id="PF04542"/>
    </source>
</evidence>
<organism evidence="8 9">
    <name type="scientific">Sphingobium quisquiliarum P25</name>
    <dbReference type="NCBI Taxonomy" id="1329909"/>
    <lineage>
        <taxon>Bacteria</taxon>
        <taxon>Pseudomonadati</taxon>
        <taxon>Pseudomonadota</taxon>
        <taxon>Alphaproteobacteria</taxon>
        <taxon>Sphingomonadales</taxon>
        <taxon>Sphingomonadaceae</taxon>
        <taxon>Sphingobium</taxon>
    </lineage>
</organism>
<dbReference type="InterPro" id="IPR039425">
    <property type="entry name" value="RNA_pol_sigma-70-like"/>
</dbReference>
<dbReference type="CDD" id="cd06171">
    <property type="entry name" value="Sigma70_r4"/>
    <property type="match status" value="1"/>
</dbReference>
<evidence type="ECO:0000256" key="3">
    <source>
        <dbReference type="ARBA" id="ARBA00023082"/>
    </source>
</evidence>
<dbReference type="SUPFAM" id="SSF88659">
    <property type="entry name" value="Sigma3 and sigma4 domains of RNA polymerase sigma factors"/>
    <property type="match status" value="1"/>
</dbReference>
<dbReference type="GO" id="GO:0003677">
    <property type="term" value="F:DNA binding"/>
    <property type="evidence" value="ECO:0007669"/>
    <property type="project" value="InterPro"/>
</dbReference>
<gene>
    <name evidence="8" type="ORF">L288_17160</name>
</gene>
<sequence length="200" mass="22449">MGGIGKERALWLARQIMPHEPALRAWLRRRSTPFSDADDIIQEAYARLATLDSVDHILEPRAYLFRTANSIIAQEIRRARIVSIESMADLSQLVVEANTPSPEHLAAAREELNRVAEVIDALPAKCRTAFVLRKVHGLPQREIAQRMGVSEGTVEKHISRGIQQLMAIFARGGNGRVPTSIEQHSTEQQTHDKARKQRGH</sequence>
<dbReference type="GO" id="GO:0016987">
    <property type="term" value="F:sigma factor activity"/>
    <property type="evidence" value="ECO:0007669"/>
    <property type="project" value="UniProtKB-KW"/>
</dbReference>
<dbReference type="AlphaFoldDB" id="T0HRL0"/>